<evidence type="ECO:0008006" key="3">
    <source>
        <dbReference type="Google" id="ProtNLM"/>
    </source>
</evidence>
<dbReference type="OrthoDB" id="5124141at2"/>
<keyword evidence="2" id="KW-1185">Reference proteome</keyword>
<name>A0A2P8D3R2_9ACTN</name>
<gene>
    <name evidence="1" type="ORF">CLV63_119127</name>
</gene>
<dbReference type="AlphaFoldDB" id="A0A2P8D3R2"/>
<proteinExistence type="predicted"/>
<dbReference type="EMBL" id="PYGA01000019">
    <property type="protein sequence ID" value="PSK91846.1"/>
    <property type="molecule type" value="Genomic_DNA"/>
</dbReference>
<evidence type="ECO:0000313" key="2">
    <source>
        <dbReference type="Proteomes" id="UP000240542"/>
    </source>
</evidence>
<comment type="caution">
    <text evidence="1">The sequence shown here is derived from an EMBL/GenBank/DDBJ whole genome shotgun (WGS) entry which is preliminary data.</text>
</comment>
<dbReference type="Proteomes" id="UP000240542">
    <property type="component" value="Unassembled WGS sequence"/>
</dbReference>
<sequence length="169" mass="18443">MSDTAPPSRPLLFLDVDGPLNPFAAKAHRRPAGYTTNRVLGLRVWLNPSHGPRLLDLPYDLVWATTWEHEANAEIGPVLGLPELPVVSWPDTAPPSGLYFKTPTIVEYAAGRPFAWVDDDHGRRDREYVADFHDGPALLRHVHPAKGLCAADFGALAAWAAALPEAAAR</sequence>
<accession>A0A2P8D3R2</accession>
<organism evidence="1 2">
    <name type="scientific">Murinocardiopsis flavida</name>
    <dbReference type="NCBI Taxonomy" id="645275"/>
    <lineage>
        <taxon>Bacteria</taxon>
        <taxon>Bacillati</taxon>
        <taxon>Actinomycetota</taxon>
        <taxon>Actinomycetes</taxon>
        <taxon>Streptosporangiales</taxon>
        <taxon>Nocardiopsidaceae</taxon>
        <taxon>Murinocardiopsis</taxon>
    </lineage>
</organism>
<protein>
    <recommendedName>
        <fullName evidence="3">Secreted protein</fullName>
    </recommendedName>
</protein>
<reference evidence="1 2" key="1">
    <citation type="submission" date="2018-03" db="EMBL/GenBank/DDBJ databases">
        <title>Genomic Encyclopedia of Archaeal and Bacterial Type Strains, Phase II (KMG-II): from individual species to whole genera.</title>
        <authorList>
            <person name="Goeker M."/>
        </authorList>
    </citation>
    <scope>NUCLEOTIDE SEQUENCE [LARGE SCALE GENOMIC DNA]</scope>
    <source>
        <strain evidence="1 2">DSM 45312</strain>
    </source>
</reference>
<evidence type="ECO:0000313" key="1">
    <source>
        <dbReference type="EMBL" id="PSK91846.1"/>
    </source>
</evidence>
<dbReference type="RefSeq" id="WP_106585509.1">
    <property type="nucleotide sequence ID" value="NZ_PYGA01000019.1"/>
</dbReference>